<dbReference type="GO" id="GO:0016020">
    <property type="term" value="C:membrane"/>
    <property type="evidence" value="ECO:0007669"/>
    <property type="project" value="InterPro"/>
</dbReference>
<dbReference type="Gene3D" id="1.10.287.70">
    <property type="match status" value="2"/>
</dbReference>
<evidence type="ECO:0000313" key="6">
    <source>
        <dbReference type="Proteomes" id="UP000663823"/>
    </source>
</evidence>
<dbReference type="GO" id="GO:0005516">
    <property type="term" value="F:calmodulin binding"/>
    <property type="evidence" value="ECO:0007669"/>
    <property type="project" value="InterPro"/>
</dbReference>
<dbReference type="InterPro" id="IPR013099">
    <property type="entry name" value="K_chnl_dom"/>
</dbReference>
<organism evidence="5 6">
    <name type="scientific">Rotaria sordida</name>
    <dbReference type="NCBI Taxonomy" id="392033"/>
    <lineage>
        <taxon>Eukaryota</taxon>
        <taxon>Metazoa</taxon>
        <taxon>Spiralia</taxon>
        <taxon>Gnathifera</taxon>
        <taxon>Rotifera</taxon>
        <taxon>Eurotatoria</taxon>
        <taxon>Bdelloidea</taxon>
        <taxon>Philodinida</taxon>
        <taxon>Philodinidae</taxon>
        <taxon>Rotaria</taxon>
    </lineage>
</organism>
<feature type="transmembrane region" description="Helical" evidence="2">
    <location>
        <begin position="121"/>
        <end position="144"/>
    </location>
</feature>
<dbReference type="SUPFAM" id="SSF81324">
    <property type="entry name" value="Voltage-gated potassium channels"/>
    <property type="match status" value="1"/>
</dbReference>
<reference evidence="5" key="1">
    <citation type="submission" date="2021-02" db="EMBL/GenBank/DDBJ databases">
        <authorList>
            <person name="Nowell W R."/>
        </authorList>
    </citation>
    <scope>NUCLEOTIDE SEQUENCE</scope>
</reference>
<feature type="transmembrane region" description="Helical" evidence="2">
    <location>
        <begin position="88"/>
        <end position="109"/>
    </location>
</feature>
<dbReference type="Pfam" id="PF02888">
    <property type="entry name" value="CaMBD"/>
    <property type="match status" value="1"/>
</dbReference>
<sequence length="484" mass="55426">MASVKDTCIQLINLVKADSSSTIKQTESMNAALISPTTTVTMNSDISNDKQTHPLYVRSQKIAANFILSLISRRLALRKDLHKRLCRLSDIMCFLGVFGIILMSIVNEIEFHQINDKYAKLSWFIKLTITLSTIVLIGLIFYYHRLDITLNSINNSIVEILICAIHPIPRSFPLHSNTSLENISSNSTTSTHDTFSTAIDILLGVPMFARLYLFGRVIMFHSHLFRDVSLRSIGYLNKVSINFFYLMKTHLERFPTLWLTAFCVTFCIIGSWCLRACSYLPNNQHLSVADSMWLFIVTFSTVGYGDLTPSSYCGRSIAAIIGLVGVFSTALVIAVLAQMLLLNRWEKYVHNFALQAELEKERKTQAANIVKFTIKVWFLRNKNRSELSIRYLQAQRKLFNSIDSLQIIKQKQRQLIDHCVDQIDIITIQRSTNDKTCEISKQLTFLKTKIDNMEEKLVEMNININNTMNDIQKTLHMLLDKVEK</sequence>
<dbReference type="Proteomes" id="UP000663823">
    <property type="component" value="Unassembled WGS sequence"/>
</dbReference>
<keyword evidence="2" id="KW-0472">Membrane</keyword>
<feature type="coiled-coil region" evidence="1">
    <location>
        <begin position="443"/>
        <end position="470"/>
    </location>
</feature>
<keyword evidence="2" id="KW-1133">Transmembrane helix</keyword>
<feature type="domain" description="Calmodulin-binding" evidence="3">
    <location>
        <begin position="357"/>
        <end position="425"/>
    </location>
</feature>
<proteinExistence type="predicted"/>
<dbReference type="EMBL" id="CAJOAX010001260">
    <property type="protein sequence ID" value="CAF3700219.1"/>
    <property type="molecule type" value="Genomic_DNA"/>
</dbReference>
<comment type="caution">
    <text evidence="5">The sequence shown here is derived from an EMBL/GenBank/DDBJ whole genome shotgun (WGS) entry which is preliminary data.</text>
</comment>
<feature type="transmembrane region" description="Helical" evidence="2">
    <location>
        <begin position="317"/>
        <end position="342"/>
    </location>
</feature>
<accession>A0A818UML5</accession>
<feature type="domain" description="Potassium channel" evidence="4">
    <location>
        <begin position="263"/>
        <end position="340"/>
    </location>
</feature>
<evidence type="ECO:0000256" key="1">
    <source>
        <dbReference type="SAM" id="Coils"/>
    </source>
</evidence>
<dbReference type="AlphaFoldDB" id="A0A818UML5"/>
<dbReference type="InterPro" id="IPR015449">
    <property type="entry name" value="K_chnl_Ca-activ_SK"/>
</dbReference>
<protein>
    <submittedName>
        <fullName evidence="5">Uncharacterized protein</fullName>
    </submittedName>
</protein>
<evidence type="ECO:0000259" key="3">
    <source>
        <dbReference type="Pfam" id="PF02888"/>
    </source>
</evidence>
<feature type="transmembrane region" description="Helical" evidence="2">
    <location>
        <begin position="257"/>
        <end position="274"/>
    </location>
</feature>
<evidence type="ECO:0000256" key="2">
    <source>
        <dbReference type="SAM" id="Phobius"/>
    </source>
</evidence>
<keyword evidence="1" id="KW-0175">Coiled coil</keyword>
<dbReference type="GO" id="GO:0016286">
    <property type="term" value="F:small conductance calcium-activated potassium channel activity"/>
    <property type="evidence" value="ECO:0007669"/>
    <property type="project" value="InterPro"/>
</dbReference>
<dbReference type="Pfam" id="PF07885">
    <property type="entry name" value="Ion_trans_2"/>
    <property type="match status" value="1"/>
</dbReference>
<dbReference type="InterPro" id="IPR004178">
    <property type="entry name" value="CaM-bd_dom"/>
</dbReference>
<keyword evidence="2" id="KW-0812">Transmembrane</keyword>
<evidence type="ECO:0000313" key="5">
    <source>
        <dbReference type="EMBL" id="CAF3700219.1"/>
    </source>
</evidence>
<dbReference type="PANTHER" id="PTHR10153">
    <property type="entry name" value="SMALL CONDUCTANCE CALCIUM-ACTIVATED POTASSIUM CHANNEL"/>
    <property type="match status" value="1"/>
</dbReference>
<gene>
    <name evidence="5" type="ORF">OTI717_LOCUS12478</name>
</gene>
<feature type="transmembrane region" description="Helical" evidence="2">
    <location>
        <begin position="286"/>
        <end position="305"/>
    </location>
</feature>
<dbReference type="Pfam" id="PF03530">
    <property type="entry name" value="SK_channel"/>
    <property type="match status" value="1"/>
</dbReference>
<evidence type="ECO:0000259" key="4">
    <source>
        <dbReference type="Pfam" id="PF07885"/>
    </source>
</evidence>
<name>A0A818UML5_9BILA</name>